<organism evidence="7 8">
    <name type="scientific">Leptotrombidium deliense</name>
    <dbReference type="NCBI Taxonomy" id="299467"/>
    <lineage>
        <taxon>Eukaryota</taxon>
        <taxon>Metazoa</taxon>
        <taxon>Ecdysozoa</taxon>
        <taxon>Arthropoda</taxon>
        <taxon>Chelicerata</taxon>
        <taxon>Arachnida</taxon>
        <taxon>Acari</taxon>
        <taxon>Acariformes</taxon>
        <taxon>Trombidiformes</taxon>
        <taxon>Prostigmata</taxon>
        <taxon>Anystina</taxon>
        <taxon>Parasitengona</taxon>
        <taxon>Trombiculoidea</taxon>
        <taxon>Trombiculidae</taxon>
        <taxon>Leptotrombidium</taxon>
    </lineage>
</organism>
<keyword evidence="8" id="KW-1185">Reference proteome</keyword>
<dbReference type="Pfam" id="PF01094">
    <property type="entry name" value="ANF_receptor"/>
    <property type="match status" value="1"/>
</dbReference>
<evidence type="ECO:0000256" key="1">
    <source>
        <dbReference type="ARBA" id="ARBA00004370"/>
    </source>
</evidence>
<evidence type="ECO:0000313" key="8">
    <source>
        <dbReference type="Proteomes" id="UP000288716"/>
    </source>
</evidence>
<evidence type="ECO:0000256" key="2">
    <source>
        <dbReference type="ARBA" id="ARBA00022692"/>
    </source>
</evidence>
<dbReference type="PANTHER" id="PTHR24060">
    <property type="entry name" value="METABOTROPIC GLUTAMATE RECEPTOR"/>
    <property type="match status" value="1"/>
</dbReference>
<keyword evidence="3" id="KW-1133">Transmembrane helix</keyword>
<evidence type="ECO:0000256" key="3">
    <source>
        <dbReference type="ARBA" id="ARBA00022989"/>
    </source>
</evidence>
<proteinExistence type="predicted"/>
<feature type="domain" description="Receptor ligand binding region" evidence="6">
    <location>
        <begin position="5"/>
        <end position="337"/>
    </location>
</feature>
<dbReference type="Gene3D" id="3.40.50.2300">
    <property type="match status" value="2"/>
</dbReference>
<evidence type="ECO:0000256" key="4">
    <source>
        <dbReference type="ARBA" id="ARBA00023136"/>
    </source>
</evidence>
<dbReference type="OrthoDB" id="425344at2759"/>
<dbReference type="EMBL" id="NCKV01012867">
    <property type="protein sequence ID" value="RWS21304.1"/>
    <property type="molecule type" value="Genomic_DNA"/>
</dbReference>
<dbReference type="InterPro" id="IPR001828">
    <property type="entry name" value="ANF_lig-bd_rcpt"/>
</dbReference>
<dbReference type="InterPro" id="IPR050726">
    <property type="entry name" value="mGluR"/>
</dbReference>
<dbReference type="Proteomes" id="UP000288716">
    <property type="component" value="Unassembled WGS sequence"/>
</dbReference>
<reference evidence="7 8" key="1">
    <citation type="journal article" date="2018" name="Gigascience">
        <title>Genomes of trombidid mites reveal novel predicted allergens and laterally-transferred genes associated with secondary metabolism.</title>
        <authorList>
            <person name="Dong X."/>
            <person name="Chaisiri K."/>
            <person name="Xia D."/>
            <person name="Armstrong S.D."/>
            <person name="Fang Y."/>
            <person name="Donnelly M.J."/>
            <person name="Kadowaki T."/>
            <person name="McGarry J.W."/>
            <person name="Darby A.C."/>
            <person name="Makepeace B.L."/>
        </authorList>
    </citation>
    <scope>NUCLEOTIDE SEQUENCE [LARGE SCALE GENOMIC DNA]</scope>
    <source>
        <strain evidence="7">UoL-UT</strain>
    </source>
</reference>
<name>A0A443S1D8_9ACAR</name>
<keyword evidence="7" id="KW-0675">Receptor</keyword>
<comment type="caution">
    <text evidence="7">The sequence shown here is derived from an EMBL/GenBank/DDBJ whole genome shotgun (WGS) entry which is preliminary data.</text>
</comment>
<evidence type="ECO:0000313" key="7">
    <source>
        <dbReference type="EMBL" id="RWS21304.1"/>
    </source>
</evidence>
<sequence length="340" mass="39279">MNSQKFIPGVSFGVSIVNSSEEEFAKTEEKRNVFGKISKIIQNQGNANTPILLGMVDGVTFDVSPFLLDFVKEHRLPLLGYPYIGMVPKKNIDYDLYAQIYNTINSTMKAVDFALEKLGLNFVQIIIYAPTAKFLDEMQLEEKFDICVSNAIAFNAKAERKDDECNRIVDELLTTVNAKGVILILPSNDIQCILRAAQKKKKHYFQWIIPEFEQRPMQESPFNVSENVIVIQKKLSIYNTTDFCENHLDKLRVENNTRNPYFKELWQQIYNCDLKEETKYGRKCSKDLYQQKLSEAVCDGAHVSELIISFLVYGMALRSAWQENCNEDEKLCDKLRRMDR</sequence>
<dbReference type="InterPro" id="IPR028082">
    <property type="entry name" value="Peripla_BP_I"/>
</dbReference>
<keyword evidence="4" id="KW-0472">Membrane</keyword>
<comment type="subcellular location">
    <subcellularLocation>
        <location evidence="1">Membrane</location>
    </subcellularLocation>
</comment>
<evidence type="ECO:0000259" key="6">
    <source>
        <dbReference type="Pfam" id="PF01094"/>
    </source>
</evidence>
<feature type="non-terminal residue" evidence="7">
    <location>
        <position position="340"/>
    </location>
</feature>
<dbReference type="VEuPathDB" id="VectorBase:LDEU010736"/>
<gene>
    <name evidence="7" type="ORF">B4U80_11888</name>
</gene>
<dbReference type="GO" id="GO:0016020">
    <property type="term" value="C:membrane"/>
    <property type="evidence" value="ECO:0007669"/>
    <property type="project" value="UniProtKB-SubCell"/>
</dbReference>
<accession>A0A443S1D8</accession>
<evidence type="ECO:0000256" key="5">
    <source>
        <dbReference type="ARBA" id="ARBA00023180"/>
    </source>
</evidence>
<keyword evidence="2" id="KW-0812">Transmembrane</keyword>
<dbReference type="AlphaFoldDB" id="A0A443S1D8"/>
<keyword evidence="5" id="KW-0325">Glycoprotein</keyword>
<dbReference type="SUPFAM" id="SSF53822">
    <property type="entry name" value="Periplasmic binding protein-like I"/>
    <property type="match status" value="1"/>
</dbReference>
<dbReference type="STRING" id="299467.A0A443S1D8"/>
<protein>
    <submittedName>
        <fullName evidence="7">Metabotropic glutamate receptor 7-like protein</fullName>
    </submittedName>
</protein>